<feature type="transmembrane region" description="Helical" evidence="6">
    <location>
        <begin position="150"/>
        <end position="169"/>
    </location>
</feature>
<protein>
    <recommendedName>
        <fullName evidence="7">EamA domain-containing protein</fullName>
    </recommendedName>
</protein>
<feature type="transmembrane region" description="Helical" evidence="6">
    <location>
        <begin position="175"/>
        <end position="197"/>
    </location>
</feature>
<feature type="transmembrane region" description="Helical" evidence="6">
    <location>
        <begin position="239"/>
        <end position="261"/>
    </location>
</feature>
<feature type="transmembrane region" description="Helical" evidence="6">
    <location>
        <begin position="121"/>
        <end position="143"/>
    </location>
</feature>
<reference evidence="8 9" key="1">
    <citation type="submission" date="2009-05" db="EMBL/GenBank/DDBJ databases">
        <authorList>
            <person name="Setubal J.C."/>
            <person name="Boyle S."/>
            <person name="Crasta O.R."/>
            <person name="Gillespie J.J."/>
            <person name="Kenyon R.W."/>
            <person name="Lu J."/>
            <person name="Mane S."/>
            <person name="Nagrani S."/>
            <person name="Shallom J.M."/>
            <person name="Shallom S."/>
            <person name="Shukla M."/>
            <person name="Snyder E.E."/>
            <person name="Sobral B.W."/>
            <person name="Wattam A.R."/>
            <person name="Will R."/>
            <person name="Williams K."/>
            <person name="Yoo H."/>
            <person name="Munk C."/>
            <person name="Tapia R."/>
            <person name="Green L."/>
            <person name="Rogers Y."/>
            <person name="Detter J.C."/>
            <person name="Bruce D."/>
            <person name="Brettin T.S."/>
            <person name="Tsolis R."/>
        </authorList>
    </citation>
    <scope>NUCLEOTIDE SEQUENCE [LARGE SCALE GENOMIC DNA]</scope>
    <source>
        <strain evidence="8 9">LMG 3301</strain>
    </source>
</reference>
<organism evidence="8 9">
    <name type="scientific">Brucella intermedia LMG 3301</name>
    <dbReference type="NCBI Taxonomy" id="641118"/>
    <lineage>
        <taxon>Bacteria</taxon>
        <taxon>Pseudomonadati</taxon>
        <taxon>Pseudomonadota</taxon>
        <taxon>Alphaproteobacteria</taxon>
        <taxon>Hyphomicrobiales</taxon>
        <taxon>Brucellaceae</taxon>
        <taxon>Brucella/Ochrobactrum group</taxon>
        <taxon>Brucella</taxon>
    </lineage>
</organism>
<keyword evidence="4 6" id="KW-1133">Transmembrane helix</keyword>
<feature type="transmembrane region" description="Helical" evidence="6">
    <location>
        <begin position="209"/>
        <end position="233"/>
    </location>
</feature>
<comment type="subcellular location">
    <subcellularLocation>
        <location evidence="1">Membrane</location>
        <topology evidence="1">Multi-pass membrane protein</topology>
    </subcellularLocation>
</comment>
<comment type="similarity">
    <text evidence="2">Belongs to the drug/metabolite transporter (DMT) superfamily. 10 TMS drug/metabolite exporter (DME) (TC 2.A.7.3) family.</text>
</comment>
<evidence type="ECO:0000313" key="8">
    <source>
        <dbReference type="EMBL" id="EEQ94711.1"/>
    </source>
</evidence>
<dbReference type="EMBL" id="ACQA01000001">
    <property type="protein sequence ID" value="EEQ94711.1"/>
    <property type="molecule type" value="Genomic_DNA"/>
</dbReference>
<evidence type="ECO:0000256" key="6">
    <source>
        <dbReference type="SAM" id="Phobius"/>
    </source>
</evidence>
<sequence>MRRQMFSSGCKMLRRKKPLSQLASAPTLKPTVRGAALMVAACSAYAAVNVATQWAGTRTGIPSVIIAFWQYVIALVLTLPMLIRDGAGALRTSRFGLHVMRVALAAAGVQVWIYALTHVPIWQVVALSMTSPFFVILCARLFLREKVTPARLLTTFAGFVGALVIIAPWSDSYTVYSLLPVLAAALWAGYSVMTKYLTRFERPASISAYMLVLLTPINAALWLASGLSMTAIAAPSVEIWSILIVIGAFTALAQYFQIAAYSIADAVYLQPFDDLRLPINVIFGWIVFAAAPGINFWPGAALIVGASLYLMRQDSGTTRTA</sequence>
<proteinExistence type="inferred from homology"/>
<accession>C4WES6</accession>
<dbReference type="HOGENOM" id="CLU_032828_0_0_5"/>
<evidence type="ECO:0000256" key="3">
    <source>
        <dbReference type="ARBA" id="ARBA00022692"/>
    </source>
</evidence>
<evidence type="ECO:0000256" key="5">
    <source>
        <dbReference type="ARBA" id="ARBA00023136"/>
    </source>
</evidence>
<dbReference type="AlphaFoldDB" id="C4WES6"/>
<dbReference type="GO" id="GO:0016020">
    <property type="term" value="C:membrane"/>
    <property type="evidence" value="ECO:0007669"/>
    <property type="project" value="UniProtKB-SubCell"/>
</dbReference>
<evidence type="ECO:0000256" key="2">
    <source>
        <dbReference type="ARBA" id="ARBA00009853"/>
    </source>
</evidence>
<gene>
    <name evidence="8" type="ORF">OINT_1000035</name>
</gene>
<keyword evidence="5 6" id="KW-0472">Membrane</keyword>
<dbReference type="SUPFAM" id="SSF103481">
    <property type="entry name" value="Multidrug resistance efflux transporter EmrE"/>
    <property type="match status" value="2"/>
</dbReference>
<evidence type="ECO:0000256" key="1">
    <source>
        <dbReference type="ARBA" id="ARBA00004141"/>
    </source>
</evidence>
<dbReference type="InterPro" id="IPR037185">
    <property type="entry name" value="EmrE-like"/>
</dbReference>
<dbReference type="PANTHER" id="PTHR22911:SF6">
    <property type="entry name" value="SOLUTE CARRIER FAMILY 35 MEMBER G1"/>
    <property type="match status" value="1"/>
</dbReference>
<name>C4WES6_9HYPH</name>
<evidence type="ECO:0000313" key="9">
    <source>
        <dbReference type="Proteomes" id="UP000004386"/>
    </source>
</evidence>
<feature type="domain" description="EamA" evidence="7">
    <location>
        <begin position="33"/>
        <end position="166"/>
    </location>
</feature>
<feature type="transmembrane region" description="Helical" evidence="6">
    <location>
        <begin position="282"/>
        <end position="311"/>
    </location>
</feature>
<keyword evidence="3 6" id="KW-0812">Transmembrane</keyword>
<evidence type="ECO:0000256" key="4">
    <source>
        <dbReference type="ARBA" id="ARBA00022989"/>
    </source>
</evidence>
<comment type="caution">
    <text evidence="8">The sequence shown here is derived from an EMBL/GenBank/DDBJ whole genome shotgun (WGS) entry which is preliminary data.</text>
</comment>
<dbReference type="InterPro" id="IPR000620">
    <property type="entry name" value="EamA_dom"/>
</dbReference>
<dbReference type="Proteomes" id="UP000004386">
    <property type="component" value="Unassembled WGS sequence"/>
</dbReference>
<feature type="transmembrane region" description="Helical" evidence="6">
    <location>
        <begin position="95"/>
        <end position="115"/>
    </location>
</feature>
<evidence type="ECO:0000259" key="7">
    <source>
        <dbReference type="Pfam" id="PF00892"/>
    </source>
</evidence>
<dbReference type="PANTHER" id="PTHR22911">
    <property type="entry name" value="ACYL-MALONYL CONDENSING ENZYME-RELATED"/>
    <property type="match status" value="1"/>
</dbReference>
<dbReference type="Pfam" id="PF00892">
    <property type="entry name" value="EamA"/>
    <property type="match status" value="1"/>
</dbReference>
<feature type="transmembrane region" description="Helical" evidence="6">
    <location>
        <begin position="62"/>
        <end position="83"/>
    </location>
</feature>